<protein>
    <recommendedName>
        <fullName evidence="4">Thioredoxin domain-containing protein</fullName>
    </recommendedName>
</protein>
<dbReference type="InterPro" id="IPR013766">
    <property type="entry name" value="Thioredoxin_domain"/>
</dbReference>
<dbReference type="PANTHER" id="PTHR13887:SF55">
    <property type="entry name" value="SLR0313 PROTEIN"/>
    <property type="match status" value="1"/>
</dbReference>
<name>A0A2A4XFH6_9GAMM</name>
<proteinExistence type="inferred from homology"/>
<dbReference type="Proteomes" id="UP000218767">
    <property type="component" value="Unassembled WGS sequence"/>
</dbReference>
<reference evidence="6" key="1">
    <citation type="submission" date="2017-08" db="EMBL/GenBank/DDBJ databases">
        <title>A dynamic microbial community with high functional redundancy inhabits the cold, oxic subseafloor aquifer.</title>
        <authorList>
            <person name="Tully B.J."/>
            <person name="Wheat C.G."/>
            <person name="Glazer B.T."/>
            <person name="Huber J.A."/>
        </authorList>
    </citation>
    <scope>NUCLEOTIDE SEQUENCE [LARGE SCALE GENOMIC DNA]</scope>
</reference>
<comment type="caution">
    <text evidence="5">The sequence shown here is derived from an EMBL/GenBank/DDBJ whole genome shotgun (WGS) entry which is preliminary data.</text>
</comment>
<keyword evidence="3" id="KW-1133">Transmembrane helix</keyword>
<dbReference type="Gene3D" id="3.40.30.10">
    <property type="entry name" value="Glutaredoxin"/>
    <property type="match status" value="1"/>
</dbReference>
<evidence type="ECO:0000256" key="2">
    <source>
        <dbReference type="SAM" id="MobiDB-lite"/>
    </source>
</evidence>
<keyword evidence="3" id="KW-0472">Membrane</keyword>
<dbReference type="SUPFAM" id="SSF52833">
    <property type="entry name" value="Thioredoxin-like"/>
    <property type="match status" value="1"/>
</dbReference>
<accession>A0A2A4XFH6</accession>
<dbReference type="InterPro" id="IPR012336">
    <property type="entry name" value="Thioredoxin-like_fold"/>
</dbReference>
<feature type="domain" description="Thioredoxin" evidence="4">
    <location>
        <begin position="46"/>
        <end position="218"/>
    </location>
</feature>
<evidence type="ECO:0000259" key="4">
    <source>
        <dbReference type="PROSITE" id="PS51352"/>
    </source>
</evidence>
<keyword evidence="3" id="KW-0812">Transmembrane</keyword>
<dbReference type="PROSITE" id="PS51352">
    <property type="entry name" value="THIOREDOXIN_2"/>
    <property type="match status" value="1"/>
</dbReference>
<feature type="region of interest" description="Disordered" evidence="2">
    <location>
        <begin position="1"/>
        <end position="21"/>
    </location>
</feature>
<dbReference type="Pfam" id="PF13462">
    <property type="entry name" value="Thioredoxin_4"/>
    <property type="match status" value="1"/>
</dbReference>
<organism evidence="5 6">
    <name type="scientific">SAR86 cluster bacterium</name>
    <dbReference type="NCBI Taxonomy" id="2030880"/>
    <lineage>
        <taxon>Bacteria</taxon>
        <taxon>Pseudomonadati</taxon>
        <taxon>Pseudomonadota</taxon>
        <taxon>Gammaproteobacteria</taxon>
        <taxon>SAR86 cluster</taxon>
    </lineage>
</organism>
<comment type="similarity">
    <text evidence="1">Belongs to the thioredoxin family. DsbA subfamily.</text>
</comment>
<dbReference type="EMBL" id="NVUL01000005">
    <property type="protein sequence ID" value="PCI81398.1"/>
    <property type="molecule type" value="Genomic_DNA"/>
</dbReference>
<gene>
    <name evidence="5" type="ORF">COB20_01765</name>
</gene>
<evidence type="ECO:0000256" key="1">
    <source>
        <dbReference type="ARBA" id="ARBA00005791"/>
    </source>
</evidence>
<dbReference type="CDD" id="cd02972">
    <property type="entry name" value="DsbA_family"/>
    <property type="match status" value="1"/>
</dbReference>
<evidence type="ECO:0000256" key="3">
    <source>
        <dbReference type="SAM" id="Phobius"/>
    </source>
</evidence>
<sequence length="237" mass="26587">MSKREEQKKRKEAKEQAAKGRDQTRKLMMKVAMYVVAPVLILLTLYTLLSQGPTYSTVEIADNDHVRGTAATPVSIVVYADFQCPACATEHATMTRIWPDLRNKAHLVFRHFPITAAHPNSWTASLYAEAAGNQGRFWEMHDYLFATQAIWSGLSNVENEFDSYALELNLDLDRLHADIDSDEVVQKVRNDQRGGNSSGVLSTPAVFVNGRLLRQPTADRITEVVNEEYAESEPSDS</sequence>
<dbReference type="PANTHER" id="PTHR13887">
    <property type="entry name" value="GLUTATHIONE S-TRANSFERASE KAPPA"/>
    <property type="match status" value="1"/>
</dbReference>
<evidence type="ECO:0000313" key="5">
    <source>
        <dbReference type="EMBL" id="PCI81398.1"/>
    </source>
</evidence>
<evidence type="ECO:0000313" key="6">
    <source>
        <dbReference type="Proteomes" id="UP000218767"/>
    </source>
</evidence>
<dbReference type="AlphaFoldDB" id="A0A2A4XFH6"/>
<feature type="transmembrane region" description="Helical" evidence="3">
    <location>
        <begin position="31"/>
        <end position="49"/>
    </location>
</feature>
<dbReference type="InterPro" id="IPR036249">
    <property type="entry name" value="Thioredoxin-like_sf"/>
</dbReference>